<dbReference type="InterPro" id="IPR025665">
    <property type="entry name" value="Beta-barrel_OMP_2"/>
</dbReference>
<feature type="domain" description="Outer membrane protein beta-barrel" evidence="2">
    <location>
        <begin position="19"/>
        <end position="163"/>
    </location>
</feature>
<evidence type="ECO:0000313" key="4">
    <source>
        <dbReference type="Proteomes" id="UP000464214"/>
    </source>
</evidence>
<proteinExistence type="predicted"/>
<evidence type="ECO:0000256" key="1">
    <source>
        <dbReference type="SAM" id="SignalP"/>
    </source>
</evidence>
<dbReference type="AlphaFoldDB" id="A0A6P1NXJ8"/>
<dbReference type="Proteomes" id="UP000464214">
    <property type="component" value="Chromosome"/>
</dbReference>
<dbReference type="InterPro" id="IPR011250">
    <property type="entry name" value="OMP/PagP_B-barrel"/>
</dbReference>
<sequence length="187" mass="20046">MKKLVFVFAVLLSFSFAAQAQEGIKLGLKAGVNYSSLSGDGTDELDSQFGFHVGGFLDYGISEMVSIRPELLFSTKGFAVSGDGDNDFNQTLSYIDLPIMVRVNAGGLYFEGGPTLGYLVSVKEGETDDYKKFEFGYAAGLGYQMPSGLGIGLRYQGGLTSIIDNDDADKITNSVFQLGLSYTLGTK</sequence>
<accession>A0A6P1NXJ8</accession>
<dbReference type="EMBL" id="CP047897">
    <property type="protein sequence ID" value="QHL87740.1"/>
    <property type="molecule type" value="Genomic_DNA"/>
</dbReference>
<dbReference type="SUPFAM" id="SSF56925">
    <property type="entry name" value="OMPA-like"/>
    <property type="match status" value="1"/>
</dbReference>
<dbReference type="RefSeq" id="WP_160691428.1">
    <property type="nucleotide sequence ID" value="NZ_CP047897.1"/>
</dbReference>
<dbReference type="KEGG" id="nib:GU926_09975"/>
<keyword evidence="1" id="KW-0732">Signal</keyword>
<feature type="signal peptide" evidence="1">
    <location>
        <begin position="1"/>
        <end position="20"/>
    </location>
</feature>
<protein>
    <submittedName>
        <fullName evidence="3">Outer membrane beta-barrel protein</fullName>
    </submittedName>
</protein>
<evidence type="ECO:0000259" key="2">
    <source>
        <dbReference type="Pfam" id="PF13568"/>
    </source>
</evidence>
<name>A0A6P1NXJ8_9BACT</name>
<organism evidence="3 4">
    <name type="scientific">Nibribacter ruber</name>
    <dbReference type="NCBI Taxonomy" id="2698458"/>
    <lineage>
        <taxon>Bacteria</taxon>
        <taxon>Pseudomonadati</taxon>
        <taxon>Bacteroidota</taxon>
        <taxon>Cytophagia</taxon>
        <taxon>Cytophagales</taxon>
        <taxon>Hymenobacteraceae</taxon>
        <taxon>Nibribacter</taxon>
    </lineage>
</organism>
<gene>
    <name evidence="3" type="ORF">GU926_09975</name>
</gene>
<keyword evidence="4" id="KW-1185">Reference proteome</keyword>
<dbReference type="Pfam" id="PF13568">
    <property type="entry name" value="OMP_b-brl_2"/>
    <property type="match status" value="1"/>
</dbReference>
<evidence type="ECO:0000313" key="3">
    <source>
        <dbReference type="EMBL" id="QHL87740.1"/>
    </source>
</evidence>
<reference evidence="3 4" key="1">
    <citation type="submission" date="2020-01" db="EMBL/GenBank/DDBJ databases">
        <authorList>
            <person name="Kim M."/>
        </authorList>
    </citation>
    <scope>NUCLEOTIDE SEQUENCE [LARGE SCALE GENOMIC DNA]</scope>
    <source>
        <strain evidence="3 4">BT10</strain>
    </source>
</reference>
<feature type="chain" id="PRO_5026679151" evidence="1">
    <location>
        <begin position="21"/>
        <end position="187"/>
    </location>
</feature>